<evidence type="ECO:0000256" key="1">
    <source>
        <dbReference type="ARBA" id="ARBA00004496"/>
    </source>
</evidence>
<dbReference type="PANTHER" id="PTHR19308">
    <property type="entry name" value="PHOSPHATIDYLCHOLINE TRANSFER PROTEIN"/>
    <property type="match status" value="1"/>
</dbReference>
<dbReference type="InterPro" id="IPR023393">
    <property type="entry name" value="START-like_dom_sf"/>
</dbReference>
<name>A0AAN7VJG9_9COLE</name>
<organism evidence="14 15">
    <name type="scientific">Pyrocoelia pectoralis</name>
    <dbReference type="NCBI Taxonomy" id="417401"/>
    <lineage>
        <taxon>Eukaryota</taxon>
        <taxon>Metazoa</taxon>
        <taxon>Ecdysozoa</taxon>
        <taxon>Arthropoda</taxon>
        <taxon>Hexapoda</taxon>
        <taxon>Insecta</taxon>
        <taxon>Pterygota</taxon>
        <taxon>Neoptera</taxon>
        <taxon>Endopterygota</taxon>
        <taxon>Coleoptera</taxon>
        <taxon>Polyphaga</taxon>
        <taxon>Elateriformia</taxon>
        <taxon>Elateroidea</taxon>
        <taxon>Lampyridae</taxon>
        <taxon>Lampyrinae</taxon>
        <taxon>Pyrocoelia</taxon>
    </lineage>
</organism>
<dbReference type="PROSITE" id="PS50848">
    <property type="entry name" value="START"/>
    <property type="match status" value="1"/>
</dbReference>
<comment type="caution">
    <text evidence="14">The sequence shown here is derived from an EMBL/GenBank/DDBJ whole genome shotgun (WGS) entry which is preliminary data.</text>
</comment>
<sequence>MLIRKVGNTVLNSNSNLKNSLITCNKYCIFRCNFSMRELDCCIKKFVGVQKKMIINITTLRSLQKSLQAIPRTLKDQSEGVLKVWAHQCECVLAQRLRRGQQMFSLYTRLWEEHALKEFLSRMRKQVTKHGKELLASAVGLTCYSWETNRITNEDMCKYLNELDYIHLLAEKTMTCNYCLSSGETIVCKCANQTAPIKVRYDEWMRFLEKEDMVVWRKECDESGNYEYKVYGSFNDVCAEDFLNVQIDTEYRKRWDNTAVVLEVVEKDPTPYSNSDVIYWELLWPKLFVNRDYVFNRRFIIDDNRKTIVLVSRGTEHPACPIKPDKYRVDAYWSYMVIKPSTELDKPGLEFSLTYFDNPGLNVPSTVTTWVAVRAMPDYLTRLRIATKEYRSYCAQHSTEYICKLSDYRKYESTEVPDPSLLISLDKDVVKSQSPFLTSIENAIRSCIIQTKGLYMADDNKTLNETATNDVDTKSTSGAEILNTQSTTSQTESSSADSWKYLHPNYYFT</sequence>
<dbReference type="PANTHER" id="PTHR19308:SF8">
    <property type="entry name" value="STAR-RELATED LIPID TRANSFER PROTEIN 7, MITOCHONDRIAL"/>
    <property type="match status" value="1"/>
</dbReference>
<dbReference type="InterPro" id="IPR002913">
    <property type="entry name" value="START_lipid-bd_dom"/>
</dbReference>
<evidence type="ECO:0000256" key="12">
    <source>
        <dbReference type="SAM" id="MobiDB-lite"/>
    </source>
</evidence>
<dbReference type="Pfam" id="PF01852">
    <property type="entry name" value="START"/>
    <property type="match status" value="1"/>
</dbReference>
<feature type="region of interest" description="Disordered" evidence="12">
    <location>
        <begin position="468"/>
        <end position="494"/>
    </location>
</feature>
<keyword evidence="15" id="KW-1185">Reference proteome</keyword>
<dbReference type="SUPFAM" id="SSF55961">
    <property type="entry name" value="Bet v1-like"/>
    <property type="match status" value="1"/>
</dbReference>
<evidence type="ECO:0000256" key="2">
    <source>
        <dbReference type="ARBA" id="ARBA00022448"/>
    </source>
</evidence>
<feature type="compositionally biased region" description="Polar residues" evidence="12">
    <location>
        <begin position="468"/>
        <end position="478"/>
    </location>
</feature>
<dbReference type="GO" id="GO:0008289">
    <property type="term" value="F:lipid binding"/>
    <property type="evidence" value="ECO:0007669"/>
    <property type="project" value="UniProtKB-KW"/>
</dbReference>
<evidence type="ECO:0000256" key="10">
    <source>
        <dbReference type="ARBA" id="ARBA00077188"/>
    </source>
</evidence>
<evidence type="ECO:0000256" key="11">
    <source>
        <dbReference type="ARBA" id="ARBA00079049"/>
    </source>
</evidence>
<protein>
    <recommendedName>
        <fullName evidence="9">Phosphatidylcholine transfer protein</fullName>
    </recommendedName>
    <alternativeName>
        <fullName evidence="11">START domain-containing protein 2</fullName>
    </alternativeName>
    <alternativeName>
        <fullName evidence="10">StAR-related lipid transfer protein 2</fullName>
    </alternativeName>
</protein>
<evidence type="ECO:0000259" key="13">
    <source>
        <dbReference type="PROSITE" id="PS50848"/>
    </source>
</evidence>
<keyword evidence="5" id="KW-0007">Acetylation</keyword>
<evidence type="ECO:0000313" key="14">
    <source>
        <dbReference type="EMBL" id="KAK5649617.1"/>
    </source>
</evidence>
<dbReference type="Proteomes" id="UP001329430">
    <property type="component" value="Chromosome 1"/>
</dbReference>
<dbReference type="InterPro" id="IPR051213">
    <property type="entry name" value="START_lipid_transfer"/>
</dbReference>
<proteinExistence type="predicted"/>
<feature type="domain" description="START" evidence="13">
    <location>
        <begin position="204"/>
        <end position="392"/>
    </location>
</feature>
<gene>
    <name evidence="14" type="ORF">RI129_000646</name>
</gene>
<evidence type="ECO:0000256" key="6">
    <source>
        <dbReference type="ARBA" id="ARBA00023055"/>
    </source>
</evidence>
<dbReference type="SMART" id="SM00234">
    <property type="entry name" value="START"/>
    <property type="match status" value="1"/>
</dbReference>
<keyword evidence="7" id="KW-0446">Lipid-binding</keyword>
<evidence type="ECO:0000256" key="9">
    <source>
        <dbReference type="ARBA" id="ARBA00069061"/>
    </source>
</evidence>
<evidence type="ECO:0000256" key="5">
    <source>
        <dbReference type="ARBA" id="ARBA00022990"/>
    </source>
</evidence>
<dbReference type="EMBL" id="JAVRBK010000001">
    <property type="protein sequence ID" value="KAK5649617.1"/>
    <property type="molecule type" value="Genomic_DNA"/>
</dbReference>
<dbReference type="InterPro" id="IPR041949">
    <property type="entry name" value="START_STARD7"/>
</dbReference>
<reference evidence="14 15" key="1">
    <citation type="journal article" date="2024" name="Insects">
        <title>An Improved Chromosome-Level Genome Assembly of the Firefly Pyrocoelia pectoralis.</title>
        <authorList>
            <person name="Fu X."/>
            <person name="Meyer-Rochow V.B."/>
            <person name="Ballantyne L."/>
            <person name="Zhu X."/>
        </authorList>
    </citation>
    <scope>NUCLEOTIDE SEQUENCE [LARGE SCALE GENOMIC DNA]</scope>
    <source>
        <strain evidence="14">XCY_ONT2</strain>
    </source>
</reference>
<feature type="compositionally biased region" description="Low complexity" evidence="12">
    <location>
        <begin position="484"/>
        <end position="494"/>
    </location>
</feature>
<evidence type="ECO:0000256" key="4">
    <source>
        <dbReference type="ARBA" id="ARBA00022553"/>
    </source>
</evidence>
<dbReference type="AlphaFoldDB" id="A0AAN7VJG9"/>
<dbReference type="GO" id="GO:0006869">
    <property type="term" value="P:lipid transport"/>
    <property type="evidence" value="ECO:0007669"/>
    <property type="project" value="UniProtKB-KW"/>
</dbReference>
<evidence type="ECO:0000256" key="3">
    <source>
        <dbReference type="ARBA" id="ARBA00022490"/>
    </source>
</evidence>
<dbReference type="Gene3D" id="3.30.530.20">
    <property type="match status" value="1"/>
</dbReference>
<dbReference type="FunFam" id="3.30.530.20:FF:000017">
    <property type="entry name" value="Phosphatidylcholine transfer protein, putative"/>
    <property type="match status" value="1"/>
</dbReference>
<accession>A0AAN7VJG9</accession>
<evidence type="ECO:0000256" key="8">
    <source>
        <dbReference type="ARBA" id="ARBA00063535"/>
    </source>
</evidence>
<comment type="subcellular location">
    <subcellularLocation>
        <location evidence="1">Cytoplasm</location>
    </subcellularLocation>
</comment>
<keyword evidence="3" id="KW-0963">Cytoplasm</keyword>
<comment type="subunit">
    <text evidence="8">Interacts with ACOT13/THEM2.</text>
</comment>
<keyword evidence="2" id="KW-0813">Transport</keyword>
<keyword evidence="6" id="KW-0445">Lipid transport</keyword>
<keyword evidence="4" id="KW-0597">Phosphoprotein</keyword>
<dbReference type="CDD" id="cd08911">
    <property type="entry name" value="START_STARD7-like"/>
    <property type="match status" value="1"/>
</dbReference>
<dbReference type="GO" id="GO:0005829">
    <property type="term" value="C:cytosol"/>
    <property type="evidence" value="ECO:0007669"/>
    <property type="project" value="UniProtKB-ARBA"/>
</dbReference>
<evidence type="ECO:0000313" key="15">
    <source>
        <dbReference type="Proteomes" id="UP001329430"/>
    </source>
</evidence>
<evidence type="ECO:0000256" key="7">
    <source>
        <dbReference type="ARBA" id="ARBA00023121"/>
    </source>
</evidence>